<dbReference type="SUPFAM" id="SSF51695">
    <property type="entry name" value="PLC-like phosphodiesterases"/>
    <property type="match status" value="1"/>
</dbReference>
<dbReference type="RefSeq" id="WP_088471466.1">
    <property type="nucleotide sequence ID" value="NZ_NISJ01000002.1"/>
</dbReference>
<dbReference type="Pfam" id="PF16670">
    <property type="entry name" value="PI-PLC-C1"/>
    <property type="match status" value="1"/>
</dbReference>
<dbReference type="Proteomes" id="UP000197097">
    <property type="component" value="Unassembled WGS sequence"/>
</dbReference>
<dbReference type="EMBL" id="NISJ01000002">
    <property type="protein sequence ID" value="OWQ99979.1"/>
    <property type="molecule type" value="Genomic_DNA"/>
</dbReference>
<organism evidence="2 3">
    <name type="scientific">Sphingopyxis witflariensis</name>
    <dbReference type="NCBI Taxonomy" id="173675"/>
    <lineage>
        <taxon>Bacteria</taxon>
        <taxon>Pseudomonadati</taxon>
        <taxon>Pseudomonadota</taxon>
        <taxon>Alphaproteobacteria</taxon>
        <taxon>Sphingomonadales</taxon>
        <taxon>Sphingomonadaceae</taxon>
        <taxon>Sphingopyxis</taxon>
    </lineage>
</organism>
<reference evidence="2 3" key="1">
    <citation type="journal article" date="2002" name="Int. J. Syst. Evol. Microbiol.">
        <title>Sphingopyxis witflariensis sp. nov., isolated from activated sludge.</title>
        <authorList>
            <person name="Kampfer P."/>
            <person name="Witzenberger R."/>
            <person name="Denner E.B."/>
            <person name="Busse H.J."/>
            <person name="Neef A."/>
        </authorList>
    </citation>
    <scope>NUCLEOTIDE SEQUENCE [LARGE SCALE GENOMIC DNA]</scope>
    <source>
        <strain evidence="2 3">DSM 14551</strain>
    </source>
</reference>
<evidence type="ECO:0000313" key="2">
    <source>
        <dbReference type="EMBL" id="OWQ99979.1"/>
    </source>
</evidence>
<sequence>MHKNIIGGLAVGALLASSAAAQGSGTTAAPADSLQINQIQVVGTHNSYALPADPRVMALMAPRLTALMQSMVKMMSPAQAAAMQDEHPGGLTDMAQTLDYVQMPLQAQLRSGVRSLEIDLQPDPKGGIYADPLPYRQLREQGVTDLAPIYREELAKPGMKVFHVADLDFRSQCPTLRSCLTLLKQWSDSEPDHSPVFILLEPKMSGLERAIPGATTVPPFDKAAFDEIDDSIRSILGRDRVFTPDDLRGDMPTLEAAALARRWPTVAEARGKFLFLYLVPGMNLPAFTPYLDGRPSLQGRMAFVQGKPGIAHTAFMLFDNALTRNAEIRSAVQKGYLVRTRADIDTADARKNDGSRRDAAMESGAQIISTDYLTAPNVYANPYHLAPFSGGWRCNTRTARCPPTR</sequence>
<dbReference type="InterPro" id="IPR017946">
    <property type="entry name" value="PLC-like_Pdiesterase_TIM-brl"/>
</dbReference>
<gene>
    <name evidence="2" type="ORF">CDQ91_04100</name>
</gene>
<dbReference type="InterPro" id="IPR032075">
    <property type="entry name" value="PI-PLC-C1"/>
</dbReference>
<dbReference type="AlphaFoldDB" id="A0A246K320"/>
<dbReference type="OrthoDB" id="195526at2"/>
<keyword evidence="3" id="KW-1185">Reference proteome</keyword>
<dbReference type="GO" id="GO:0006629">
    <property type="term" value="P:lipid metabolic process"/>
    <property type="evidence" value="ECO:0007669"/>
    <property type="project" value="InterPro"/>
</dbReference>
<name>A0A246K320_9SPHN</name>
<keyword evidence="1" id="KW-0732">Signal</keyword>
<evidence type="ECO:0000256" key="1">
    <source>
        <dbReference type="SAM" id="SignalP"/>
    </source>
</evidence>
<feature type="signal peptide" evidence="1">
    <location>
        <begin position="1"/>
        <end position="23"/>
    </location>
</feature>
<evidence type="ECO:0000313" key="3">
    <source>
        <dbReference type="Proteomes" id="UP000197097"/>
    </source>
</evidence>
<proteinExistence type="predicted"/>
<comment type="caution">
    <text evidence="2">The sequence shown here is derived from an EMBL/GenBank/DDBJ whole genome shotgun (WGS) entry which is preliminary data.</text>
</comment>
<accession>A0A246K320</accession>
<evidence type="ECO:0008006" key="4">
    <source>
        <dbReference type="Google" id="ProtNLM"/>
    </source>
</evidence>
<protein>
    <recommendedName>
        <fullName evidence="4">Calcium-dependent phosphoinositide phospholipase C</fullName>
    </recommendedName>
</protein>
<dbReference type="Gene3D" id="3.20.20.190">
    <property type="entry name" value="Phosphatidylinositol (PI) phosphodiesterase"/>
    <property type="match status" value="1"/>
</dbReference>
<feature type="chain" id="PRO_5013145731" description="Calcium-dependent phosphoinositide phospholipase C" evidence="1">
    <location>
        <begin position="24"/>
        <end position="405"/>
    </location>
</feature>
<dbReference type="CDD" id="cd08589">
    <property type="entry name" value="PI-PLCc_SaPLC1_like"/>
    <property type="match status" value="1"/>
</dbReference>
<dbReference type="GO" id="GO:0008081">
    <property type="term" value="F:phosphoric diester hydrolase activity"/>
    <property type="evidence" value="ECO:0007669"/>
    <property type="project" value="InterPro"/>
</dbReference>